<feature type="region of interest" description="Disordered" evidence="2">
    <location>
        <begin position="334"/>
        <end position="399"/>
    </location>
</feature>
<dbReference type="PATRIC" id="fig|89059.3.peg.1636"/>
<dbReference type="Gene3D" id="3.40.630.190">
    <property type="entry name" value="LCP protein"/>
    <property type="match status" value="1"/>
</dbReference>
<dbReference type="Proteomes" id="UP000051491">
    <property type="component" value="Unassembled WGS sequence"/>
</dbReference>
<comment type="similarity">
    <text evidence="1">Belongs to the LytR/CpsA/Psr (LCP) family.</text>
</comment>
<evidence type="ECO:0000313" key="5">
    <source>
        <dbReference type="EMBL" id="KRN82831.1"/>
    </source>
</evidence>
<accession>A0A0R2JZX1</accession>
<evidence type="ECO:0000256" key="1">
    <source>
        <dbReference type="ARBA" id="ARBA00006068"/>
    </source>
</evidence>
<comment type="caution">
    <text evidence="5">The sequence shown here is derived from an EMBL/GenBank/DDBJ whole genome shotgun (WGS) entry which is preliminary data.</text>
</comment>
<keyword evidence="3" id="KW-0812">Transmembrane</keyword>
<gene>
    <name evidence="5" type="ORF">IV43_GL001528</name>
</gene>
<feature type="compositionally biased region" description="Polar residues" evidence="2">
    <location>
        <begin position="381"/>
        <end position="399"/>
    </location>
</feature>
<dbReference type="STRING" id="89059.LAC1533_1714"/>
<feature type="transmembrane region" description="Helical" evidence="3">
    <location>
        <begin position="37"/>
        <end position="57"/>
    </location>
</feature>
<evidence type="ECO:0000256" key="3">
    <source>
        <dbReference type="SAM" id="Phobius"/>
    </source>
</evidence>
<feature type="region of interest" description="Disordered" evidence="2">
    <location>
        <begin position="1"/>
        <end position="27"/>
    </location>
</feature>
<feature type="compositionally biased region" description="Low complexity" evidence="2">
    <location>
        <begin position="360"/>
        <end position="371"/>
    </location>
</feature>
<dbReference type="PANTHER" id="PTHR33392:SF6">
    <property type="entry name" value="POLYISOPRENYL-TEICHOIC ACID--PEPTIDOGLYCAN TEICHOIC ACID TRANSFERASE TAGU"/>
    <property type="match status" value="1"/>
</dbReference>
<protein>
    <submittedName>
        <fullName evidence="5">LytR family transcriptional regulator</fullName>
    </submittedName>
</protein>
<dbReference type="PANTHER" id="PTHR33392">
    <property type="entry name" value="POLYISOPRENYL-TEICHOIC ACID--PEPTIDOGLYCAN TEICHOIC ACID TRANSFERASE TAGU"/>
    <property type="match status" value="1"/>
</dbReference>
<dbReference type="RefSeq" id="WP_056988109.1">
    <property type="nucleotide sequence ID" value="NZ_JQBK01000047.1"/>
</dbReference>
<feature type="domain" description="Cell envelope-related transcriptional attenuator" evidence="4">
    <location>
        <begin position="111"/>
        <end position="255"/>
    </location>
</feature>
<sequence length="399" mass="44130">MANKNNNEEDYYETPLRRQDNGSSHQFKKKHTWRKRICAILLVVGLAVIYGGTAYGYHMLHSAKNTLIDTYTESNVKKMRNVSDVIKNKKPFSLLILGTDTGDLGRSDKGRTDTIIIATVNPEKKHVTLTSIPRDTEVRIAGSDNSYDKINSAYTIGGVSTAIKTVQNTLHVPIDFYLLVNMGGLRKIADALGGVTVTPTLTFKYSDADVTKGKKVTLNGKQALAYSRMRYDDPEGDYGRQKRQRQVIKEIINQAISVSSITRFQDLLKSIQTNMKTDLSYDDMMTIESNYKSAGKKVDSYTLRGNDAMLGGASYQIASSSEKKKTSDRIREQLDLQPTTETFSNPVESDGSRGQGQGTTGSTTNQNQNGQAQIYGGGQDYSGQRSTYGQSQDTGTYGY</sequence>
<keyword evidence="3" id="KW-1133">Transmembrane helix</keyword>
<evidence type="ECO:0000313" key="6">
    <source>
        <dbReference type="Proteomes" id="UP000051491"/>
    </source>
</evidence>
<dbReference type="AlphaFoldDB" id="A0A0R2JZX1"/>
<name>A0A0R2JZX1_9LACO</name>
<dbReference type="InterPro" id="IPR050922">
    <property type="entry name" value="LytR/CpsA/Psr_CW_biosynth"/>
</dbReference>
<organism evidence="5 6">
    <name type="scientific">Ligilactobacillus acidipiscis</name>
    <dbReference type="NCBI Taxonomy" id="89059"/>
    <lineage>
        <taxon>Bacteria</taxon>
        <taxon>Bacillati</taxon>
        <taxon>Bacillota</taxon>
        <taxon>Bacilli</taxon>
        <taxon>Lactobacillales</taxon>
        <taxon>Lactobacillaceae</taxon>
        <taxon>Ligilactobacillus</taxon>
    </lineage>
</organism>
<feature type="compositionally biased region" description="Polar residues" evidence="2">
    <location>
        <begin position="336"/>
        <end position="347"/>
    </location>
</feature>
<evidence type="ECO:0000259" key="4">
    <source>
        <dbReference type="Pfam" id="PF03816"/>
    </source>
</evidence>
<reference evidence="5 6" key="1">
    <citation type="journal article" date="2015" name="Genome Announc.">
        <title>Expanding the biotechnology potential of lactobacilli through comparative genomics of 213 strains and associated genera.</title>
        <authorList>
            <person name="Sun Z."/>
            <person name="Harris H.M."/>
            <person name="McCann A."/>
            <person name="Guo C."/>
            <person name="Argimon S."/>
            <person name="Zhang W."/>
            <person name="Yang X."/>
            <person name="Jeffery I.B."/>
            <person name="Cooney J.C."/>
            <person name="Kagawa T.F."/>
            <person name="Liu W."/>
            <person name="Song Y."/>
            <person name="Salvetti E."/>
            <person name="Wrobel A."/>
            <person name="Rasinkangas P."/>
            <person name="Parkhill J."/>
            <person name="Rea M.C."/>
            <person name="O'Sullivan O."/>
            <person name="Ritari J."/>
            <person name="Douillard F.P."/>
            <person name="Paul Ross R."/>
            <person name="Yang R."/>
            <person name="Briner A.E."/>
            <person name="Felis G.E."/>
            <person name="de Vos W.M."/>
            <person name="Barrangou R."/>
            <person name="Klaenhammer T.R."/>
            <person name="Caufield P.W."/>
            <person name="Cui Y."/>
            <person name="Zhang H."/>
            <person name="O'Toole P.W."/>
        </authorList>
    </citation>
    <scope>NUCLEOTIDE SEQUENCE [LARGE SCALE GENOMIC DNA]</scope>
    <source>
        <strain evidence="5 6">DSM 15353</strain>
    </source>
</reference>
<evidence type="ECO:0000256" key="2">
    <source>
        <dbReference type="SAM" id="MobiDB-lite"/>
    </source>
</evidence>
<dbReference type="EMBL" id="JQBK01000047">
    <property type="protein sequence ID" value="KRN82831.1"/>
    <property type="molecule type" value="Genomic_DNA"/>
</dbReference>
<dbReference type="NCBIfam" id="TIGR00350">
    <property type="entry name" value="lytR_cpsA_psr"/>
    <property type="match status" value="1"/>
</dbReference>
<dbReference type="OrthoDB" id="27330at2"/>
<proteinExistence type="inferred from homology"/>
<keyword evidence="3" id="KW-0472">Membrane</keyword>
<dbReference type="InterPro" id="IPR004474">
    <property type="entry name" value="LytR_CpsA_psr"/>
</dbReference>
<dbReference type="Pfam" id="PF03816">
    <property type="entry name" value="LytR_cpsA_psr"/>
    <property type="match status" value="1"/>
</dbReference>